<organism evidence="1">
    <name type="scientific">marine sediment metagenome</name>
    <dbReference type="NCBI Taxonomy" id="412755"/>
    <lineage>
        <taxon>unclassified sequences</taxon>
        <taxon>metagenomes</taxon>
        <taxon>ecological metagenomes</taxon>
    </lineage>
</organism>
<evidence type="ECO:0000313" key="1">
    <source>
        <dbReference type="EMBL" id="KKL16967.1"/>
    </source>
</evidence>
<sequence length="70" mass="8130">MAENSSITMCSCGKPLYVSKDRKDAYCMICDVKRLEEVEGRFYSWTHLSDRQEEDITWLINKLKGIYSGS</sequence>
<comment type="caution">
    <text evidence="1">The sequence shown here is derived from an EMBL/GenBank/DDBJ whole genome shotgun (WGS) entry which is preliminary data.</text>
</comment>
<dbReference type="EMBL" id="LAZR01039456">
    <property type="protein sequence ID" value="KKL16967.1"/>
    <property type="molecule type" value="Genomic_DNA"/>
</dbReference>
<protein>
    <submittedName>
        <fullName evidence="1">Uncharacterized protein</fullName>
    </submittedName>
</protein>
<gene>
    <name evidence="1" type="ORF">LCGC14_2490270</name>
</gene>
<accession>A0A0F9BST8</accession>
<name>A0A0F9BST8_9ZZZZ</name>
<reference evidence="1" key="1">
    <citation type="journal article" date="2015" name="Nature">
        <title>Complex archaea that bridge the gap between prokaryotes and eukaryotes.</title>
        <authorList>
            <person name="Spang A."/>
            <person name="Saw J.H."/>
            <person name="Jorgensen S.L."/>
            <person name="Zaremba-Niedzwiedzka K."/>
            <person name="Martijn J."/>
            <person name="Lind A.E."/>
            <person name="van Eijk R."/>
            <person name="Schleper C."/>
            <person name="Guy L."/>
            <person name="Ettema T.J."/>
        </authorList>
    </citation>
    <scope>NUCLEOTIDE SEQUENCE</scope>
</reference>
<proteinExistence type="predicted"/>
<dbReference type="AlphaFoldDB" id="A0A0F9BST8"/>